<sequence length="181" mass="21280">MISMKNKYVMIGGFAFNEESDMEKLRNYAKKGWILERVVGGFFYKLRKDEPQDIIYSLDYQKDVNEEYFHMFKEAGWNIVISLGNEMHIFSAQYGTKPIYSDFESNLGKYISMQNTVGKSAIYSLIVGIILIVLSFFINNIFLTGLLLIDFIVFIFSFMPYVAYSYRIKKMKKYNKNKKNL</sequence>
<name>A0A6B4JS40_CLOBO</name>
<dbReference type="Pfam" id="PF11193">
    <property type="entry name" value="DUF2812"/>
    <property type="match status" value="1"/>
</dbReference>
<evidence type="ECO:0000313" key="2">
    <source>
        <dbReference type="Proteomes" id="UP000472521"/>
    </source>
</evidence>
<accession>A0A6B4JS40</accession>
<comment type="caution">
    <text evidence="1">The sequence shown here is derived from an EMBL/GenBank/DDBJ whole genome shotgun (WGS) entry which is preliminary data.</text>
</comment>
<reference evidence="1 2" key="1">
    <citation type="submission" date="2019-04" db="EMBL/GenBank/DDBJ databases">
        <title>Genome sequencing of Clostridium botulinum Groups I-IV and Clostridium butyricum.</title>
        <authorList>
            <person name="Brunt J."/>
            <person name="Van Vliet A.H.M."/>
            <person name="Stringer S.C."/>
            <person name="Carter A.T."/>
            <person name="Peck M.W."/>
        </authorList>
    </citation>
    <scope>NUCLEOTIDE SEQUENCE [LARGE SCALE GENOMIC DNA]</scope>
    <source>
        <strain evidence="1 2">IFR 18/054</strain>
    </source>
</reference>
<proteinExistence type="predicted"/>
<evidence type="ECO:0000313" key="1">
    <source>
        <dbReference type="EMBL" id="NFF00698.1"/>
    </source>
</evidence>
<protein>
    <submittedName>
        <fullName evidence="1">DUF2812 domain-containing protein</fullName>
    </submittedName>
</protein>
<organism evidence="1 2">
    <name type="scientific">Clostridium botulinum</name>
    <dbReference type="NCBI Taxonomy" id="1491"/>
    <lineage>
        <taxon>Bacteria</taxon>
        <taxon>Bacillati</taxon>
        <taxon>Bacillota</taxon>
        <taxon>Clostridia</taxon>
        <taxon>Eubacteriales</taxon>
        <taxon>Clostridiaceae</taxon>
        <taxon>Clostridium</taxon>
    </lineage>
</organism>
<dbReference type="AlphaFoldDB" id="A0A6B4JS40"/>
<gene>
    <name evidence="1" type="ORF">FCV25_02755</name>
</gene>
<dbReference type="Proteomes" id="UP000472521">
    <property type="component" value="Unassembled WGS sequence"/>
</dbReference>
<dbReference type="EMBL" id="SWND01000001">
    <property type="protein sequence ID" value="NFF00698.1"/>
    <property type="molecule type" value="Genomic_DNA"/>
</dbReference>
<dbReference type="InterPro" id="IPR021359">
    <property type="entry name" value="DUF2812"/>
</dbReference>